<dbReference type="Pfam" id="PF00443">
    <property type="entry name" value="UCH"/>
    <property type="match status" value="1"/>
</dbReference>
<evidence type="ECO:0000259" key="5">
    <source>
        <dbReference type="PROSITE" id="PS50235"/>
    </source>
</evidence>
<dbReference type="AlphaFoldDB" id="A0A6G0J926"/>
<dbReference type="InterPro" id="IPR052398">
    <property type="entry name" value="Ubiquitin_hydrolase_53/54"/>
</dbReference>
<keyword evidence="3 6" id="KW-0378">Hydrolase</keyword>
<feature type="compositionally biased region" description="Low complexity" evidence="4">
    <location>
        <begin position="19"/>
        <end position="29"/>
    </location>
</feature>
<accession>A0A6G0J926</accession>
<dbReference type="GO" id="GO:0016579">
    <property type="term" value="P:protein deubiquitination"/>
    <property type="evidence" value="ECO:0007669"/>
    <property type="project" value="InterPro"/>
</dbReference>
<feature type="region of interest" description="Disordered" evidence="4">
    <location>
        <begin position="1"/>
        <end position="34"/>
    </location>
</feature>
<feature type="compositionally biased region" description="Basic and acidic residues" evidence="4">
    <location>
        <begin position="718"/>
        <end position="733"/>
    </location>
</feature>
<feature type="compositionally biased region" description="Polar residues" evidence="4">
    <location>
        <begin position="492"/>
        <end position="508"/>
    </location>
</feature>
<evidence type="ECO:0000313" key="6">
    <source>
        <dbReference type="EMBL" id="KAE8300220.1"/>
    </source>
</evidence>
<comment type="similarity">
    <text evidence="1">Belongs to the peptidase C19 family.</text>
</comment>
<dbReference type="CDD" id="cd02257">
    <property type="entry name" value="Peptidase_C19"/>
    <property type="match status" value="1"/>
</dbReference>
<keyword evidence="2" id="KW-0833">Ubl conjugation pathway</keyword>
<evidence type="ECO:0000256" key="3">
    <source>
        <dbReference type="ARBA" id="ARBA00022801"/>
    </source>
</evidence>
<feature type="compositionally biased region" description="Polar residues" evidence="4">
    <location>
        <begin position="611"/>
        <end position="638"/>
    </location>
</feature>
<feature type="region of interest" description="Disordered" evidence="4">
    <location>
        <begin position="959"/>
        <end position="993"/>
    </location>
</feature>
<dbReference type="InterPro" id="IPR038765">
    <property type="entry name" value="Papain-like_cys_pep_sf"/>
</dbReference>
<dbReference type="PANTHER" id="PTHR22975:SF38">
    <property type="entry name" value="INACTIVE UBIQUITIN CARBOXYL-TERMINAL HYDROLASE 53 ISOFORM X1"/>
    <property type="match status" value="1"/>
</dbReference>
<dbReference type="GO" id="GO:0004843">
    <property type="term" value="F:cysteine-type deubiquitinase activity"/>
    <property type="evidence" value="ECO:0007669"/>
    <property type="project" value="InterPro"/>
</dbReference>
<feature type="domain" description="USP" evidence="5">
    <location>
        <begin position="67"/>
        <end position="388"/>
    </location>
</feature>
<feature type="compositionally biased region" description="Polar residues" evidence="4">
    <location>
        <begin position="755"/>
        <end position="765"/>
    </location>
</feature>
<sequence length="993" mass="110963">MKWMEPMARPTHQLPPPSMSSRSKSPPNSGEAAGSNSMAWVKMFKKPGGGLKKSYQPGSMLSLALTKGLLNEPGQNSCFLNSAVQVLWQLDIFRRSLRQLSAHFCLGDACIFCALKSIFSQFQQSRERVLPSDSLRNALAETFKDEQRFQLGLMDDAAECFENILERIHLHIVSDTATDACSSKSCITHQKFAMMLYEQFVCRCCGASSDPHPFTEFVHYVSTTALCQQVDRMLGKNERLRSDMFGELLQAANNTGDLRSCPSDCGQSIKIRRVLMNCPEIVTIGFVWDAEQSDLTDDVIRSLGPRLNLCGLFNRVTDENAKRSELHLVGMICFSSKHYSAFAYHTKSSKWMFFDDATVKEIGSKWKDVASKCIRGHFQPLLLFYTNPEGSPVSNEDAPRQTTMCPRYKAQVNGDTTVKLPLSSPNKFQEPFMETLQRPSETSKKDRGHRKTDPSQYKEMAHARSSSPSENGPRPPVDQKSKSYPRSEKSSNHSSRGSQEPRGQSFSTQGGGHSRRNNSSPSRYDQESCQEQWEKSGGEGSRNKSKSTWRPIREVLNVDTVLNELEQRRQQQHDSPRHTARDESHSSVESESRANQQRGSRLKGGPKTLLRSDTWTIQRTESGYESSDRLSSGSTNPDSPGVDGFIVKDQRSTPEAQVQSQLHQKGGDGKSSITSSPSHNGKHQPKPQGKNHDQVSHSHLKCSPSLRRKSKYTSSTSRKTERDTTGSDNRQSEQQELTNCRGHPGEGTALRHITKTSSSEWNSSDDLALSEPEDRESAYRSSNSEAVASESQCPHITLPYHPPSNMTAEPLQLNNQRQLSATGSPHLRPTHRTSQHQGETSHATFRPRMLQEPFPSSPRLSSTSYVSPHRKPDISGLRTFSGASSKSGSDPERSTPSSCESEERLTGCRVEQAAPAQEVSLTTYFNVDNCMTETYRLKYHNQRPLVLSATVPRTVVVTERRDTSHTLPTDTYSQDVPKARPETSKPLSTRLQT</sequence>
<evidence type="ECO:0000256" key="2">
    <source>
        <dbReference type="ARBA" id="ARBA00022786"/>
    </source>
</evidence>
<dbReference type="SUPFAM" id="SSF54001">
    <property type="entry name" value="Cysteine proteinases"/>
    <property type="match status" value="1"/>
</dbReference>
<feature type="compositionally biased region" description="Polar residues" evidence="4">
    <location>
        <begin position="804"/>
        <end position="823"/>
    </location>
</feature>
<dbReference type="FunFam" id="3.90.70.10:FF:000041">
    <property type="entry name" value="Inactive ubiquitin carboxyl-terminal hydrolase 53"/>
    <property type="match status" value="1"/>
</dbReference>
<feature type="region of interest" description="Disordered" evidence="4">
    <location>
        <begin position="415"/>
        <end position="904"/>
    </location>
</feature>
<feature type="compositionally biased region" description="Polar residues" evidence="4">
    <location>
        <begin position="965"/>
        <end position="974"/>
    </location>
</feature>
<feature type="compositionally biased region" description="Basic and acidic residues" evidence="4">
    <location>
        <begin position="565"/>
        <end position="592"/>
    </location>
</feature>
<keyword evidence="7" id="KW-1185">Reference proteome</keyword>
<comment type="caution">
    <text evidence="6">The sequence shown here is derived from an EMBL/GenBank/DDBJ whole genome shotgun (WGS) entry which is preliminary data.</text>
</comment>
<feature type="compositionally biased region" description="Polar residues" evidence="4">
    <location>
        <begin position="517"/>
        <end position="531"/>
    </location>
</feature>
<feature type="compositionally biased region" description="Basic and acidic residues" evidence="4">
    <location>
        <begin position="477"/>
        <end position="491"/>
    </location>
</feature>
<dbReference type="InterPro" id="IPR001394">
    <property type="entry name" value="Peptidase_C19_UCH"/>
</dbReference>
<dbReference type="InterPro" id="IPR028889">
    <property type="entry name" value="USP"/>
</dbReference>
<gene>
    <name evidence="6" type="ORF">D5F01_LYC00356</name>
</gene>
<dbReference type="PANTHER" id="PTHR22975">
    <property type="entry name" value="UBIQUITIN SPECIFIC PROTEINASE"/>
    <property type="match status" value="1"/>
</dbReference>
<evidence type="ECO:0000313" key="7">
    <source>
        <dbReference type="Proteomes" id="UP000424527"/>
    </source>
</evidence>
<name>A0A6G0J926_LARCR</name>
<dbReference type="GO" id="GO:0007605">
    <property type="term" value="P:sensory perception of sound"/>
    <property type="evidence" value="ECO:0007669"/>
    <property type="project" value="TreeGrafter"/>
</dbReference>
<proteinExistence type="inferred from homology"/>
<dbReference type="Proteomes" id="UP000424527">
    <property type="component" value="Unassembled WGS sequence"/>
</dbReference>
<feature type="compositionally biased region" description="Polar residues" evidence="4">
    <location>
        <begin position="779"/>
        <end position="794"/>
    </location>
</feature>
<dbReference type="GO" id="GO:0005911">
    <property type="term" value="C:cell-cell junction"/>
    <property type="evidence" value="ECO:0007669"/>
    <property type="project" value="TreeGrafter"/>
</dbReference>
<organism evidence="6 7">
    <name type="scientific">Larimichthys crocea</name>
    <name type="common">Large yellow croaker</name>
    <name type="synonym">Pseudosciaena crocea</name>
    <dbReference type="NCBI Taxonomy" id="215358"/>
    <lineage>
        <taxon>Eukaryota</taxon>
        <taxon>Metazoa</taxon>
        <taxon>Chordata</taxon>
        <taxon>Craniata</taxon>
        <taxon>Vertebrata</taxon>
        <taxon>Euteleostomi</taxon>
        <taxon>Actinopterygii</taxon>
        <taxon>Neopterygii</taxon>
        <taxon>Teleostei</taxon>
        <taxon>Neoteleostei</taxon>
        <taxon>Acanthomorphata</taxon>
        <taxon>Eupercaria</taxon>
        <taxon>Sciaenidae</taxon>
        <taxon>Larimichthys</taxon>
    </lineage>
</organism>
<dbReference type="PROSITE" id="PS50235">
    <property type="entry name" value="USP_3"/>
    <property type="match status" value="1"/>
</dbReference>
<reference evidence="6 7" key="1">
    <citation type="submission" date="2019-07" db="EMBL/GenBank/DDBJ databases">
        <title>Chromosome genome assembly for large yellow croaker.</title>
        <authorList>
            <person name="Xiao S."/>
        </authorList>
    </citation>
    <scope>NUCLEOTIDE SEQUENCE [LARGE SCALE GENOMIC DNA]</scope>
    <source>
        <strain evidence="6">JMULYC20181020</strain>
        <tissue evidence="6">Muscle</tissue>
    </source>
</reference>
<evidence type="ECO:0000256" key="1">
    <source>
        <dbReference type="ARBA" id="ARBA00009085"/>
    </source>
</evidence>
<dbReference type="GO" id="GO:0010996">
    <property type="term" value="P:response to auditory stimulus"/>
    <property type="evidence" value="ECO:0007669"/>
    <property type="project" value="TreeGrafter"/>
</dbReference>
<feature type="compositionally biased region" description="Polar residues" evidence="4">
    <location>
        <begin position="653"/>
        <end position="663"/>
    </location>
</feature>
<evidence type="ECO:0000256" key="4">
    <source>
        <dbReference type="SAM" id="MobiDB-lite"/>
    </source>
</evidence>
<protein>
    <submittedName>
        <fullName evidence="6">Inactive ubiquitin carboxyl-terminal hydrolase 53</fullName>
    </submittedName>
</protein>
<dbReference type="Gene3D" id="3.90.70.10">
    <property type="entry name" value="Cysteine proteinases"/>
    <property type="match status" value="1"/>
</dbReference>
<feature type="compositionally biased region" description="Polar residues" evidence="4">
    <location>
        <begin position="881"/>
        <end position="899"/>
    </location>
</feature>
<dbReference type="EMBL" id="REGW02000001">
    <property type="protein sequence ID" value="KAE8300220.1"/>
    <property type="molecule type" value="Genomic_DNA"/>
</dbReference>